<dbReference type="EMBL" id="JBBNFP010000007">
    <property type="protein sequence ID" value="MEQ2486082.1"/>
    <property type="molecule type" value="Genomic_DNA"/>
</dbReference>
<organism evidence="1 2">
    <name type="scientific">Hallella faecis</name>
    <dbReference type="NCBI Taxonomy" id="2841596"/>
    <lineage>
        <taxon>Bacteria</taxon>
        <taxon>Pseudomonadati</taxon>
        <taxon>Bacteroidota</taxon>
        <taxon>Bacteroidia</taxon>
        <taxon>Bacteroidales</taxon>
        <taxon>Prevotellaceae</taxon>
        <taxon>Hallella</taxon>
    </lineage>
</organism>
<protein>
    <submittedName>
        <fullName evidence="1">DUF4738 domain-containing protein</fullName>
    </submittedName>
</protein>
<accession>A0ABV1FNV2</accession>
<dbReference type="Proteomes" id="UP001487296">
    <property type="component" value="Unassembled WGS sequence"/>
</dbReference>
<keyword evidence="2" id="KW-1185">Reference proteome</keyword>
<evidence type="ECO:0000313" key="2">
    <source>
        <dbReference type="Proteomes" id="UP001487296"/>
    </source>
</evidence>
<name>A0ABV1FNV2_9BACT</name>
<dbReference type="Gene3D" id="2.40.128.510">
    <property type="entry name" value="Protein of unknown function DUF4738"/>
    <property type="match status" value="1"/>
</dbReference>
<sequence length="226" mass="26052">MLQGIWVDEDAQTVAFKAKGDTIFYPDTTSLPVYFQIIDDTLVLHGVNEVKYPVVKQTRHLFVFKNQNGDEVRLTLSDDPDDANAFRHEKPQAINQNQLIRRDTIVSYEGKRYHCYVQVNPTSYKVVKSSYNDEGVEVGNVYYDNIVNLNVYQGAKKLFSRDFHKQQFASFIPKDVIQQIILNDVLFKKVDQEGIHYTASLGMPDNISSFQIELIVSYEGKLRMKV</sequence>
<dbReference type="Pfam" id="PF15889">
    <property type="entry name" value="DUF4738"/>
    <property type="match status" value="1"/>
</dbReference>
<gene>
    <name evidence="1" type="ORF">AAAT34_03310</name>
</gene>
<dbReference type="InterPro" id="IPR031762">
    <property type="entry name" value="DUF4738"/>
</dbReference>
<comment type="caution">
    <text evidence="1">The sequence shown here is derived from an EMBL/GenBank/DDBJ whole genome shotgun (WGS) entry which is preliminary data.</text>
</comment>
<reference evidence="1 2" key="1">
    <citation type="submission" date="2024-04" db="EMBL/GenBank/DDBJ databases">
        <title>Human intestinal bacterial collection.</title>
        <authorList>
            <person name="Pauvert C."/>
            <person name="Hitch T.C.A."/>
            <person name="Clavel T."/>
        </authorList>
    </citation>
    <scope>NUCLEOTIDE SEQUENCE [LARGE SCALE GENOMIC DNA]</scope>
    <source>
        <strain evidence="1 2">CLA-AA-H145</strain>
    </source>
</reference>
<evidence type="ECO:0000313" key="1">
    <source>
        <dbReference type="EMBL" id="MEQ2486082.1"/>
    </source>
</evidence>
<proteinExistence type="predicted"/>